<accession>A0A3G1L264</accession>
<dbReference type="EMBL" id="CP017634">
    <property type="protein sequence ID" value="ATW28750.1"/>
    <property type="molecule type" value="Genomic_DNA"/>
</dbReference>
<dbReference type="AlphaFoldDB" id="A0A3G1L264"/>
<protein>
    <recommendedName>
        <fullName evidence="4">GntR C-terminal domain-containing protein</fullName>
    </recommendedName>
</protein>
<dbReference type="Gene3D" id="1.10.10.10">
    <property type="entry name" value="Winged helix-like DNA-binding domain superfamily/Winged helix DNA-binding domain"/>
    <property type="match status" value="1"/>
</dbReference>
<proteinExistence type="predicted"/>
<sequence>MDYSPGQVLNESNISHDFGLNRVQVREVFQQLKDKKFLTIIPRYGAQVSLIDFRYMKYVFEGVRILEGYATRLAAERISDHKIRELEDIVKRMKGYNIETEFKTIILEDERFHKIMSESSQNGCLREILFDLKMHTERLWFYFQQDLNDSALFYETLSNIVEAVKIRDVERAELLAKQHIDDFVGLIKRKLL</sequence>
<dbReference type="PANTHER" id="PTHR43537">
    <property type="entry name" value="TRANSCRIPTIONAL REGULATOR, GNTR FAMILY"/>
    <property type="match status" value="1"/>
</dbReference>
<keyword evidence="2" id="KW-0238">DNA-binding</keyword>
<dbReference type="Gene3D" id="1.20.120.530">
    <property type="entry name" value="GntR ligand-binding domain-like"/>
    <property type="match status" value="1"/>
</dbReference>
<dbReference type="KEGG" id="fwa:DCMF_19315"/>
<dbReference type="InterPro" id="IPR036388">
    <property type="entry name" value="WH-like_DNA-bd_sf"/>
</dbReference>
<evidence type="ECO:0000256" key="2">
    <source>
        <dbReference type="ARBA" id="ARBA00023125"/>
    </source>
</evidence>
<evidence type="ECO:0000256" key="1">
    <source>
        <dbReference type="ARBA" id="ARBA00023015"/>
    </source>
</evidence>
<keyword evidence="6" id="KW-1185">Reference proteome</keyword>
<dbReference type="InterPro" id="IPR036390">
    <property type="entry name" value="WH_DNA-bd_sf"/>
</dbReference>
<feature type="domain" description="GntR C-terminal" evidence="4">
    <location>
        <begin position="58"/>
        <end position="182"/>
    </location>
</feature>
<dbReference type="Pfam" id="PF07729">
    <property type="entry name" value="FCD"/>
    <property type="match status" value="1"/>
</dbReference>
<keyword evidence="1" id="KW-0805">Transcription regulation</keyword>
<gene>
    <name evidence="5" type="ORF">DCMF_19315</name>
</gene>
<evidence type="ECO:0000313" key="5">
    <source>
        <dbReference type="EMBL" id="ATW28750.1"/>
    </source>
</evidence>
<evidence type="ECO:0000259" key="4">
    <source>
        <dbReference type="SMART" id="SM00895"/>
    </source>
</evidence>
<dbReference type="InterPro" id="IPR008920">
    <property type="entry name" value="TF_FadR/GntR_C"/>
</dbReference>
<evidence type="ECO:0000313" key="6">
    <source>
        <dbReference type="Proteomes" id="UP000323521"/>
    </source>
</evidence>
<organism evidence="5 6">
    <name type="scientific">Formimonas warabiya</name>
    <dbReference type="NCBI Taxonomy" id="1761012"/>
    <lineage>
        <taxon>Bacteria</taxon>
        <taxon>Bacillati</taxon>
        <taxon>Bacillota</taxon>
        <taxon>Clostridia</taxon>
        <taxon>Eubacteriales</taxon>
        <taxon>Peptococcaceae</taxon>
        <taxon>Candidatus Formimonas</taxon>
    </lineage>
</organism>
<dbReference type="SUPFAM" id="SSF48008">
    <property type="entry name" value="GntR ligand-binding domain-like"/>
    <property type="match status" value="1"/>
</dbReference>
<dbReference type="SMART" id="SM00895">
    <property type="entry name" value="FCD"/>
    <property type="match status" value="1"/>
</dbReference>
<dbReference type="PANTHER" id="PTHR43537:SF24">
    <property type="entry name" value="GLUCONATE OPERON TRANSCRIPTIONAL REPRESSOR"/>
    <property type="match status" value="1"/>
</dbReference>
<keyword evidence="3" id="KW-0804">Transcription</keyword>
<dbReference type="Proteomes" id="UP000323521">
    <property type="component" value="Chromosome"/>
</dbReference>
<dbReference type="InterPro" id="IPR011711">
    <property type="entry name" value="GntR_C"/>
</dbReference>
<evidence type="ECO:0000256" key="3">
    <source>
        <dbReference type="ARBA" id="ARBA00023163"/>
    </source>
</evidence>
<dbReference type="SUPFAM" id="SSF46785">
    <property type="entry name" value="Winged helix' DNA-binding domain"/>
    <property type="match status" value="1"/>
</dbReference>
<name>A0A3G1L264_FORW1</name>
<reference evidence="5 6" key="1">
    <citation type="submission" date="2016-10" db="EMBL/GenBank/DDBJ databases">
        <title>Complete Genome Sequence of Peptococcaceae strain DCMF.</title>
        <authorList>
            <person name="Edwards R.J."/>
            <person name="Holland S.I."/>
            <person name="Deshpande N.P."/>
            <person name="Wong Y.K."/>
            <person name="Ertan H."/>
            <person name="Manefield M."/>
            <person name="Russell T.L."/>
            <person name="Lee M.J."/>
        </authorList>
    </citation>
    <scope>NUCLEOTIDE SEQUENCE [LARGE SCALE GENOMIC DNA]</scope>
    <source>
        <strain evidence="5 6">DCMF</strain>
    </source>
</reference>
<dbReference type="GO" id="GO:0003677">
    <property type="term" value="F:DNA binding"/>
    <property type="evidence" value="ECO:0007669"/>
    <property type="project" value="UniProtKB-KW"/>
</dbReference>